<evidence type="ECO:0000313" key="6">
    <source>
        <dbReference type="EMBL" id="EUB57591.1"/>
    </source>
</evidence>
<dbReference type="PANTHER" id="PTHR16166">
    <property type="entry name" value="VACUOLAR PROTEIN SORTING-ASSOCIATED PROTEIN VPS13"/>
    <property type="match status" value="1"/>
</dbReference>
<evidence type="ECO:0000256" key="3">
    <source>
        <dbReference type="ARBA" id="ARBA00023055"/>
    </source>
</evidence>
<feature type="region of interest" description="Disordered" evidence="4">
    <location>
        <begin position="1026"/>
        <end position="1057"/>
    </location>
</feature>
<dbReference type="PANTHER" id="PTHR16166:SF141">
    <property type="entry name" value="INTERMEMBRANE LIPID TRANSFER PROTEIN VPS13D"/>
    <property type="match status" value="1"/>
</dbReference>
<dbReference type="CDD" id="cd23453">
    <property type="entry name" value="beta-trefoil_Ricin_VPS13D"/>
    <property type="match status" value="1"/>
</dbReference>
<keyword evidence="3" id="KW-0445">Lipid transport</keyword>
<feature type="region of interest" description="Disordered" evidence="4">
    <location>
        <begin position="803"/>
        <end position="879"/>
    </location>
</feature>
<dbReference type="CDD" id="cd14270">
    <property type="entry name" value="UBA"/>
    <property type="match status" value="1"/>
</dbReference>
<dbReference type="Pfam" id="PF12624">
    <property type="entry name" value="VPS13_N"/>
    <property type="match status" value="1"/>
</dbReference>
<proteinExistence type="inferred from homology"/>
<dbReference type="GeneID" id="36343248"/>
<dbReference type="InterPro" id="IPR009543">
    <property type="entry name" value="VPS13_VAB"/>
</dbReference>
<dbReference type="STRING" id="6210.W6UAM3"/>
<dbReference type="InterPro" id="IPR056747">
    <property type="entry name" value="VPS13-like_M"/>
</dbReference>
<feature type="compositionally biased region" description="Acidic residues" evidence="4">
    <location>
        <begin position="833"/>
        <end position="846"/>
    </location>
</feature>
<evidence type="ECO:0000256" key="1">
    <source>
        <dbReference type="ARBA" id="ARBA00006545"/>
    </source>
</evidence>
<keyword evidence="2" id="KW-0813">Transport</keyword>
<dbReference type="Gene3D" id="1.10.8.10">
    <property type="entry name" value="DNA helicase RuvA subunit, C-terminal domain"/>
    <property type="match status" value="1"/>
</dbReference>
<feature type="compositionally biased region" description="Low complexity" evidence="4">
    <location>
        <begin position="712"/>
        <end position="736"/>
    </location>
</feature>
<reference evidence="6 7" key="1">
    <citation type="journal article" date="2013" name="Nat. Genet.">
        <title>The genome of the hydatid tapeworm Echinococcus granulosus.</title>
        <authorList>
            <person name="Zheng H."/>
            <person name="Zhang W."/>
            <person name="Zhang L."/>
            <person name="Zhang Z."/>
            <person name="Li J."/>
            <person name="Lu G."/>
            <person name="Zhu Y."/>
            <person name="Wang Y."/>
            <person name="Huang Y."/>
            <person name="Liu J."/>
            <person name="Kang H."/>
            <person name="Chen J."/>
            <person name="Wang L."/>
            <person name="Chen A."/>
            <person name="Yu S."/>
            <person name="Gao Z."/>
            <person name="Jin L."/>
            <person name="Gu W."/>
            <person name="Wang Z."/>
            <person name="Zhao L."/>
            <person name="Shi B."/>
            <person name="Wen H."/>
            <person name="Lin R."/>
            <person name="Jones M.K."/>
            <person name="Brejova B."/>
            <person name="Vinar T."/>
            <person name="Zhao G."/>
            <person name="McManus D.P."/>
            <person name="Chen Z."/>
            <person name="Zhou Y."/>
            <person name="Wang S."/>
        </authorList>
    </citation>
    <scope>NUCLEOTIDE SEQUENCE [LARGE SCALE GENOMIC DNA]</scope>
</reference>
<keyword evidence="7" id="KW-1185">Reference proteome</keyword>
<feature type="compositionally biased region" description="Basic and acidic residues" evidence="4">
    <location>
        <begin position="818"/>
        <end position="832"/>
    </location>
</feature>
<gene>
    <name evidence="6" type="ORF">EGR_07533</name>
</gene>
<sequence>MLVRLVNAVLQRFLGQYVENLDTERLSYSLGYSGNVALTDLHLKADAFSRILGLPLRLKSGLIARVQLSIPLTQLRSQPWCITIEDAELVIYPSNNDDIDTNSAPSDATITSTGANTDVSIIEESRKAYLDRLESRWWQVVREGGLVDAVATTSPTDSSWWSYGVSLIYGIVSNLHVEIRNVHFSFIDENGLIGEHFTWGIRLERMTVQATDESWNPTGRSSNQQIEFKSIDIVGFSVYYVEEGKIKQHYLIPPSQFSVHLLRRTTPELLTSESTPRIEMEAKLTSLDVDVSQGVLAYSHRLMDFFKRQSTPPHRPLARPLKQPAAWWRYAVGEVVPTLRHHHRGCRSADLMLQQLAEAAALTNRYVRAYETHLLRGLGLDGDDDFEEIANHEALEETMSLDRVILLRQVAMRRAARVLRQQKPLVKRSKNPPVANNQRFQSWWPSFLTSTTASGTTATDERATAEAQTAVAGEGEDEAPRPWRLWWWFSTAPPHPSQQIASNAKAKVTTTAASAEAALMLLNELVAAHDVGQVLTRDRLFCRLTCRVDRFRLGLQERDDQSLCSLRADNLQLCVETRPREEGLHFSARLHSLLVRDERCRNGHQRPFFPIVISPLLHAPSSSSSDLFRLDYTSTQLADEASLPPTSLNIRTDPLRVVCQPELFNRVVRFIAYAFNKSLSQTPDDSSAYDTIKLHTKANLRAVLRNAETADEGSASATSTSSTAAATPLQTSLASPSSAPSILRLHLDIAAPRILFPGRLWPCSTEAEAEVEGNVPCPPASLLGVICDLGRFRLSNWEPSAAAADDYENTKEAQTPGRQKEEETSEPQKKADYDEDDESDGDEEADIFATPCGTPVQSDSETPPLPSAKRFASARQRSLRRRPRQSRRLYVTYLLELDEFRILAGRLDELQVSGLWPDLLPKCSISTTVDGRPITQVASQVHLVDRFSLAIWITRRVVPMARLRSSSNSTITASLPPPPPTIPADLPGLLVCLEQRHCVLRLSDARVTALRLCLTAVASAATEQIEEATEGYPPPLSAPVPQSSEIRRSKRSKQQFQTSLMMPAASALRRTIVVTFSMHELILQLDARGRPLAECRLASTTARFSRSTDPVHSTTTYEICLQVHSLTVADALCGLGGDFDLLAASHRDVRLDTLSGSLNVSSGADGSYAKRRSRQQLIRGSGSNFVVTRPFFDPIGDGGEDSSTALIRVKYFQSSTGRKTSRLFDVKFRHLDLLGNLDILVELIAFVRCVVPESESRNKPHNSDLSTAPMISTAAVGVENDGSDGDPNPNDSIEMSISVERLSLVLIRVKAAPEAKDTTEGSGVVAEEEEKYSFSPPAATAERLATITLLGAHFRSQDNHNNLRVSLAGLQVLDLMEAESSSMAPNRVQHRHIFAAGRCLDPELPDAVLAWSAAKSVFTLTARCHSGSGYHIMACPNAMSLIELLRFSRKRNSGWQLEVSSPVYIHKPRALHEISSWFSRLYHRNTEVGVLALRLAKSAVNSAVAAATAPPQQPAPLSSPSSSSLASLHAIFEQPVIVLPAGPVSPQVLIARLGRLTLYDGGDSSIPLRFVQLSVAQASLSALDVSDERGVPKVRDTSEAVQAMLVLAHYLGLVTSPMEQCVLEDISADIIVKRQILSRPRGETESSAINWPDDFNPMETNFPFDEDEELGASEEASGKSELWITISACLTQPLHVRLSKNVYHQLLQTVENLTNFGGTVDGEDDSENSAASSRKSSMDLINTGKINSQVAVEEAASTVMVPGLAMRFHMPRLMVETFMEMSGEAHPVGLTRLSLCEFFVAASRIPSASNGNAASGLTHIEATLASLLLENLLPGYSEENRYLLYSHLPSQSQPSSPPWPRDRRQRPLASSCPSLIESSSWPPFTYAVTLAFSKSLQRPAPSSRFSFCDSEKEEERTGVKVMPGDKCRTGQLQQLAGEKAHEGEGDQFVRIRALLVDRSSPLFTTKYRSTRGFVDLAFSSLTCYFSLHPWVLLLDFLGLGSPLTACDEFDAPIISATPSSSSIAAPAGRHMTECSDHVVLISVSTVDSDFQLVKDTEPSPSELEALTVITLSVSTFTLLLDTVPKGSRPVLPLLRASASRLHLRLTNHSRHIDAGGDWLHLAGRLASASVHDLTPMGRQLYPQRFLAGGGGDGCGDYLVFALTKYQLPDPEVTRRTEDGRLELKLGPAYYVHTQAFLSTTIDALDSFLQYQDLMNRVRASSEGYKVRQGAPISMRLRLDVKAEAPILVVPVSAASESVLVCNLGTLTAANDFCWHTDVVKREGGGDPSHEALRDSILQQHQQQACKHCSSNLWWCDDLVEAGSKDVMTQGFYPTSAIAKGNNCSSLSISPVWPLNLVSPFLSDMSHPSAADSANTPCLLDRIQLNLDQIEVYIGKRHDIKGAASVECSRVLHFNDFCILPEAAALTQLFGLSIVVERNLCGGRGQHAVPDWRLSARLRPTSPLHVGLHDYTLLRGILAHNIAAPPPAAAVAAATSVLVTSKWGTSATTANENREPVYTQRPYRALAFTFDLEDVSIYLSVPPDWPSQRHLKAISDASFCRLDLTRSRLAYDSFSCGGHVVDLACTAVTFTDTRFENCAEPQNLFPAILSALAKPQQHHHDDKTVTSPQFRVTQVVTPVGGGVGNITSATTSSIMTFNLRSMRLILALDWLVDLHRFLTTPPMLPSSLSSASTSPPPTDALLRGGGAQTDEEHNNHLRSPLTVETNQGQEQQQQAVPQGTSDLCVFADQTEFVIMENPAELDTNTVVLSGAMCFLLRSGGALSQALMHLCLHSVGLYTFNGRTDDSRAVIIEPTDLTAALTPPTIQNDHNRQSPSPLCAGLQDLLAPRADLEVRTSTLRTHFSYTDGLLFLALLDSFREQTTYAFGSPTTTTDSTFAPPSTASNTSFGEVEFFTLVSDHSIAKLVEMGFSTRKAAQALRATGGRLDKAIFVLVAPQPPNALTEPPQSCVVLWLRSFIDHLTPYASNINFHSHFSLCLIDDCMDADVPLAEVTITDISLNWNLTGWAVGRAMGQLAVKYYNRDLSALEPAIEPFRCICHWRLCDGGLPKGDRAIIEVHSPDTINVNLTVALVRLIQLVIQKTRSTRLDRQLRSRQRRPRAPFVPFCLANQTGEALRFKKATASSCYGTDDEGGEWTLVEVGACVELPFQSALAATGRGQGQVQGSGRVAHRHLTTTPRLFLQVEGWTPAYPVALDRLGVFWRTIRLQQKQNHKLSPVTRLVIEIVRRGSAQNLVIVRSGLTLTNRLSPHLALEVGLAHTHSLPSSPATASAVEEPGTTAVVVRSGVRLAFGETRALPLSLAARSNRDGGERLCFRPVLVTNGGADDTSHSGMLFDWSQQLCLRHFDQLGTAEVEMRFPSSLQEVMDWRRLTNPGDFDECVMVCRRLKSGSEIGLYSATVASPKHSTVGSAQKQLPWLFCVAAVRDSFPPDPLFREVSLVLPGHHLTVGPALRIVNLLPCDLTYFIDGTPISARLPANKAASVFEVSCTDALRFGVHLENFQRCKPIRIPPATFSDTVLINLFDQFGRLLQIKAEVYTRALGARHVTLSAVCWLINHSGLPLVFAAQAPSSLASFPEWQTLGSPEHRSLAAGQSEEQEVARLASPLLFSPATTAAVSGNSTGVGAAGGGGGGRVDESGSGRSHVSWSLQVRLGAFYKPTEGKDEDDGPWLPRWSAPVALNKTGDALMLRLKSVGMESRPDLLYSVGVEVRKGVGLHDTTTIVTFVPRFMISNQTNFQLQFAQRFCLDSTTHKPMNIHPQCRLPFHWPRQDLDQLLCFRALIRGETCLSNRQTDAALIATHWSGGVQIDKPRSYHLMLRMPTRPQTGSSISISSPEESLFLRIDVVLRSATLFVIISDATHLPPPYRIENCSPVALYYQQSIDNGGLEAPPPASPTSIRNTNRRWFDSIPLNRLPPRSMINYAPEEPLLPPRLSVGIHGDLNNFYDLSKLGPGSRLVYDNCVYIGISGVAGDDSRSLPDSQISQDSGSYFPVFDVVTESEKVRRVVLRKKQPGERSQLWYLSSQGFLVHEGSTAPQAPIRRPGRLLSKRSSWVLDVDTSEMALEKAIMRCPLDSGTLENFELGVLCLARLTSRRKNTQTWRFDRGFLINAASFCVQARRSHWKMGVTSDTVFVARPRIRGISSGGREGDRGEHRSLVSESLGAARIFHTWLRPGSGSLHVEVLTDGPVRVMRISDPQEPDQVFPALSLYHHDHSFIAPSHLRLLLDLPSGLGVSVISARCEELCYASLLGLRFALDRYYPGSGSIDVGREVTETEVADDDDTVFVDVPNQSRSCGGSDGDGIVDGLIVQGRPVEHLRLHLGKIQIDNQIAGASLPVLLFCAAPVKTPTAATASKTMSKGVVEGRLLRLSEGGEGIHGRELERLFQTGGEPARTAPKSDREAINWPHLIVRSLRLLHTGWKAEIFALMEVRLNRMVMQAEELLLLKLIQFSRHFRSPTPIAIMSTEEAKSIDFLEQAVLEAEGSYSRQVSPPSISSDDFLYFDHLRVLFSPIRVTMQTAEGRLGPEFYDVHRLIPKLMSFTDADIRLGEFVRDHCLESSRFLMEQLSQHFEVRLRAQALRIFGSADVLGNPLGFMSDISSGICDLADMDFSGLVRNVAHGVGDSTAKACPLLHRYPLAHPLVVGSVSQLVHTLSMDENHQLRRREIMGSPRRGLGSGTLTSSSSISSAYAARSRAAEAEIEERLDDFEITALSSAKMADGDRGSGSRDTLFDQTAPFRAGLRGFVHGVVGGVTSMVTQPIHGACEEDGLKGFVYGVGRGLLGTVTKPVGGVLDLVSGAMTSLREAARPSSSGRPRRMRPRRALSMPLRAYSLGAAVGQLLLRRLSVRSYSAAYEPSAVVILSLGDLNDSEGCSVNRLLKASRQQWEDERPEVVICVLKCQSAAVSVIVTDRAVWCVRNFTLQGVKRTSETFFGNEDCDATNVMFVVPYFYLKSVRLSQRVPSKEKKGGPRGFVPSGVAVTAESSYLEFQLERRQRELRFDRVEWAQDVLAEVSEAHFRYVQGLMELPRDRPVDLALHTHPLALPFGPSLIDAAHLAQIDECEEYEDE</sequence>
<dbReference type="GO" id="GO:0045053">
    <property type="term" value="P:protein retention in Golgi apparatus"/>
    <property type="evidence" value="ECO:0007669"/>
    <property type="project" value="TreeGrafter"/>
</dbReference>
<dbReference type="InterPro" id="IPR026847">
    <property type="entry name" value="VPS13"/>
</dbReference>
<evidence type="ECO:0000256" key="2">
    <source>
        <dbReference type="ARBA" id="ARBA00022448"/>
    </source>
</evidence>
<dbReference type="CTD" id="36343248"/>
<dbReference type="GO" id="GO:0007005">
    <property type="term" value="P:mitochondrion organization"/>
    <property type="evidence" value="ECO:0007669"/>
    <property type="project" value="TreeGrafter"/>
</dbReference>
<evidence type="ECO:0000256" key="4">
    <source>
        <dbReference type="SAM" id="MobiDB-lite"/>
    </source>
</evidence>
<dbReference type="EMBL" id="APAU02000080">
    <property type="protein sequence ID" value="EUB57591.1"/>
    <property type="molecule type" value="Genomic_DNA"/>
</dbReference>
<dbReference type="RefSeq" id="XP_024348787.1">
    <property type="nucleotide sequence ID" value="XM_024496782.1"/>
</dbReference>
<dbReference type="KEGG" id="egl:EGR_07533"/>
<name>W6UAM3_ECHGR</name>
<dbReference type="OrthoDB" id="272810at2759"/>
<protein>
    <submittedName>
        <fullName evidence="6">Vacuolar protein sorting-associated protein</fullName>
    </submittedName>
</protein>
<comment type="similarity">
    <text evidence="1">Belongs to the VPS13 family.</text>
</comment>
<dbReference type="Pfam" id="PF25036">
    <property type="entry name" value="VPS13_VAB"/>
    <property type="match status" value="1"/>
</dbReference>
<dbReference type="PROSITE" id="PS50030">
    <property type="entry name" value="UBA"/>
    <property type="match status" value="1"/>
</dbReference>
<dbReference type="InterPro" id="IPR026854">
    <property type="entry name" value="VPS13_N"/>
</dbReference>
<feature type="region of interest" description="Disordered" evidence="4">
    <location>
        <begin position="1848"/>
        <end position="1867"/>
    </location>
</feature>
<feature type="domain" description="UBA" evidence="5">
    <location>
        <begin position="2914"/>
        <end position="2954"/>
    </location>
</feature>
<dbReference type="InterPro" id="IPR015940">
    <property type="entry name" value="UBA"/>
</dbReference>
<dbReference type="Proteomes" id="UP000019149">
    <property type="component" value="Unassembled WGS sequence"/>
</dbReference>
<feature type="region of interest" description="Disordered" evidence="4">
    <location>
        <begin position="2683"/>
        <end position="2713"/>
    </location>
</feature>
<evidence type="ECO:0000259" key="5">
    <source>
        <dbReference type="PROSITE" id="PS50030"/>
    </source>
</evidence>
<feature type="compositionally biased region" description="Low complexity" evidence="4">
    <location>
        <begin position="2683"/>
        <end position="2692"/>
    </location>
</feature>
<accession>W6UAM3</accession>
<dbReference type="GO" id="GO:0006869">
    <property type="term" value="P:lipid transport"/>
    <property type="evidence" value="ECO:0007669"/>
    <property type="project" value="UniProtKB-KW"/>
</dbReference>
<organism evidence="6 7">
    <name type="scientific">Echinococcus granulosus</name>
    <name type="common">Hydatid tapeworm</name>
    <dbReference type="NCBI Taxonomy" id="6210"/>
    <lineage>
        <taxon>Eukaryota</taxon>
        <taxon>Metazoa</taxon>
        <taxon>Spiralia</taxon>
        <taxon>Lophotrochozoa</taxon>
        <taxon>Platyhelminthes</taxon>
        <taxon>Cestoda</taxon>
        <taxon>Eucestoda</taxon>
        <taxon>Cyclophyllidea</taxon>
        <taxon>Taeniidae</taxon>
        <taxon>Echinococcus</taxon>
        <taxon>Echinococcus granulosus group</taxon>
    </lineage>
</organism>
<comment type="caution">
    <text evidence="6">The sequence shown here is derived from an EMBL/GenBank/DDBJ whole genome shotgun (WGS) entry which is preliminary data.</text>
</comment>
<dbReference type="SUPFAM" id="SSF46934">
    <property type="entry name" value="UBA-like"/>
    <property type="match status" value="1"/>
</dbReference>
<dbReference type="Pfam" id="PF25033">
    <property type="entry name" value="VPS13_M"/>
    <property type="match status" value="1"/>
</dbReference>
<dbReference type="OMA" id="FRCICHW"/>
<dbReference type="GO" id="GO:0006623">
    <property type="term" value="P:protein targeting to vacuole"/>
    <property type="evidence" value="ECO:0007669"/>
    <property type="project" value="TreeGrafter"/>
</dbReference>
<dbReference type="InterPro" id="IPR009060">
    <property type="entry name" value="UBA-like_sf"/>
</dbReference>
<evidence type="ECO:0000313" key="7">
    <source>
        <dbReference type="Proteomes" id="UP000019149"/>
    </source>
</evidence>
<feature type="region of interest" description="Disordered" evidence="4">
    <location>
        <begin position="709"/>
        <end position="736"/>
    </location>
</feature>